<dbReference type="AlphaFoldDB" id="A0A1A8PVC6"/>
<protein>
    <submittedName>
        <fullName evidence="1">Uncharacterized protein</fullName>
    </submittedName>
</protein>
<gene>
    <name evidence="1" type="primary">CR396586.2</name>
</gene>
<dbReference type="EMBL" id="HAEG01009715">
    <property type="protein sequence ID" value="SBR85211.1"/>
    <property type="molecule type" value="Transcribed_RNA"/>
</dbReference>
<accession>A0A1A8PVC6</accession>
<sequence length="174" mass="19894">MEDLNSVVRPRSFRANCPDYFIKGDDVLRDKSEVVNKFYPFFVNIGPSLAKFMETKIKEDVKIPGESGILQSIFLGGISENEILTIVKKSKNKTSVDRHGIDMTIVKKTTDYVVKPFTYVCNLSVQNGIFPEKMKMLKLFRYLKTVIDTALIITDQSQCFPSFLKCLKNSSFRN</sequence>
<proteinExistence type="predicted"/>
<name>A0A1A8PVC6_9TELE</name>
<reference evidence="1" key="2">
    <citation type="submission" date="2016-06" db="EMBL/GenBank/DDBJ databases">
        <title>The genome of a short-lived fish provides insights into sex chromosome evolution and the genetic control of aging.</title>
        <authorList>
            <person name="Reichwald K."/>
            <person name="Felder M."/>
            <person name="Petzold A."/>
            <person name="Koch P."/>
            <person name="Groth M."/>
            <person name="Platzer M."/>
        </authorList>
    </citation>
    <scope>NUCLEOTIDE SEQUENCE</scope>
    <source>
        <tissue evidence="1">Brain</tissue>
    </source>
</reference>
<organism evidence="1">
    <name type="scientific">Nothobranchius pienaari</name>
    <dbReference type="NCBI Taxonomy" id="704102"/>
    <lineage>
        <taxon>Eukaryota</taxon>
        <taxon>Metazoa</taxon>
        <taxon>Chordata</taxon>
        <taxon>Craniata</taxon>
        <taxon>Vertebrata</taxon>
        <taxon>Euteleostomi</taxon>
        <taxon>Actinopterygii</taxon>
        <taxon>Neopterygii</taxon>
        <taxon>Teleostei</taxon>
        <taxon>Neoteleostei</taxon>
        <taxon>Acanthomorphata</taxon>
        <taxon>Ovalentaria</taxon>
        <taxon>Atherinomorphae</taxon>
        <taxon>Cyprinodontiformes</taxon>
        <taxon>Nothobranchiidae</taxon>
        <taxon>Nothobranchius</taxon>
    </lineage>
</organism>
<evidence type="ECO:0000313" key="1">
    <source>
        <dbReference type="EMBL" id="SBR85211.1"/>
    </source>
</evidence>
<reference evidence="1" key="1">
    <citation type="submission" date="2016-05" db="EMBL/GenBank/DDBJ databases">
        <authorList>
            <person name="Lavstsen T."/>
            <person name="Jespersen J.S."/>
        </authorList>
    </citation>
    <scope>NUCLEOTIDE SEQUENCE</scope>
    <source>
        <tissue evidence="1">Brain</tissue>
    </source>
</reference>